<evidence type="ECO:0000313" key="13">
    <source>
        <dbReference type="EMBL" id="CEM07116.1"/>
    </source>
</evidence>
<dbReference type="GO" id="GO:0015979">
    <property type="term" value="P:photosynthesis"/>
    <property type="evidence" value="ECO:0007669"/>
    <property type="project" value="UniProtKB-UniRule"/>
</dbReference>
<evidence type="ECO:0000256" key="10">
    <source>
        <dbReference type="SAM" id="MobiDB-lite"/>
    </source>
</evidence>
<feature type="region of interest" description="Disordered" evidence="10">
    <location>
        <begin position="684"/>
        <end position="705"/>
    </location>
</feature>
<name>A0A0G4F5Q6_9ALVE</name>
<evidence type="ECO:0000259" key="12">
    <source>
        <dbReference type="PROSITE" id="PS50234"/>
    </source>
</evidence>
<evidence type="ECO:0000256" key="6">
    <source>
        <dbReference type="ARBA" id="ARBA00022840"/>
    </source>
</evidence>
<dbReference type="GO" id="GO:0016851">
    <property type="term" value="F:magnesium chelatase activity"/>
    <property type="evidence" value="ECO:0007669"/>
    <property type="project" value="UniProtKB-UniRule"/>
</dbReference>
<dbReference type="InterPro" id="IPR002035">
    <property type="entry name" value="VWF_A"/>
</dbReference>
<comment type="catalytic activity">
    <reaction evidence="8 9">
        <text>protoporphyrin IX + Mg(2+) + ATP + H2O = Mg-protoporphyrin IX + ADP + phosphate + 3 H(+)</text>
        <dbReference type="Rhea" id="RHEA:13961"/>
        <dbReference type="ChEBI" id="CHEBI:15377"/>
        <dbReference type="ChEBI" id="CHEBI:15378"/>
        <dbReference type="ChEBI" id="CHEBI:18420"/>
        <dbReference type="ChEBI" id="CHEBI:30616"/>
        <dbReference type="ChEBI" id="CHEBI:43474"/>
        <dbReference type="ChEBI" id="CHEBI:57306"/>
        <dbReference type="ChEBI" id="CHEBI:60492"/>
        <dbReference type="ChEBI" id="CHEBI:456216"/>
        <dbReference type="EC" id="6.6.1.1"/>
    </reaction>
</comment>
<dbReference type="InterPro" id="IPR011776">
    <property type="entry name" value="Mg_chelatase_ATPase-dsu"/>
</dbReference>
<evidence type="ECO:0000256" key="7">
    <source>
        <dbReference type="ARBA" id="ARBA00023171"/>
    </source>
</evidence>
<comment type="pathway">
    <text evidence="1 9">Porphyrin-containing compound metabolism; chlorophyll biosynthesis.</text>
</comment>
<comment type="function">
    <text evidence="9">Involved in chlorophyll biosynthesis. Catalyzes the insertion of magnesium ion into protoporphyrin IX to yield Mg-protoporphyrin IX.</text>
</comment>
<keyword evidence="4 9" id="KW-0436">Ligase</keyword>
<dbReference type="GO" id="GO:0015995">
    <property type="term" value="P:chlorophyll biosynthetic process"/>
    <property type="evidence" value="ECO:0007669"/>
    <property type="project" value="UniProtKB-UniPathway"/>
</dbReference>
<evidence type="ECO:0000256" key="8">
    <source>
        <dbReference type="ARBA" id="ARBA00048693"/>
    </source>
</evidence>
<protein>
    <recommendedName>
        <fullName evidence="9">Mg-protoporphyrin IX chelatase</fullName>
        <ecNumber evidence="9">6.6.1.1</ecNumber>
    </recommendedName>
</protein>
<dbReference type="InterPro" id="IPR003593">
    <property type="entry name" value="AAA+_ATPase"/>
</dbReference>
<comment type="similarity">
    <text evidence="2 9">Belongs to the Mg-chelatase subunits D/I family.</text>
</comment>
<dbReference type="InterPro" id="IPR041628">
    <property type="entry name" value="ChlI/MoxR_AAA_lid"/>
</dbReference>
<dbReference type="CDD" id="cd01451">
    <property type="entry name" value="vWA_Magnesium_chelatase"/>
    <property type="match status" value="1"/>
</dbReference>
<evidence type="ECO:0000256" key="11">
    <source>
        <dbReference type="SAM" id="SignalP"/>
    </source>
</evidence>
<dbReference type="SUPFAM" id="SSF52540">
    <property type="entry name" value="P-loop containing nucleoside triphosphate hydrolases"/>
    <property type="match status" value="1"/>
</dbReference>
<dbReference type="EMBL" id="CDMZ01000118">
    <property type="protein sequence ID" value="CEM07116.1"/>
    <property type="molecule type" value="Genomic_DNA"/>
</dbReference>
<dbReference type="PANTHER" id="PTHR43473">
    <property type="entry name" value="MAGNESIUM-CHELATASE SUBUNIT CHLD, CHLOROPLASTIC"/>
    <property type="match status" value="1"/>
</dbReference>
<feature type="region of interest" description="Disordered" evidence="10">
    <location>
        <begin position="406"/>
        <end position="458"/>
    </location>
</feature>
<evidence type="ECO:0000256" key="5">
    <source>
        <dbReference type="ARBA" id="ARBA00022741"/>
    </source>
</evidence>
<dbReference type="GO" id="GO:0009507">
    <property type="term" value="C:chloroplast"/>
    <property type="evidence" value="ECO:0007669"/>
    <property type="project" value="UniProtKB-SubCell"/>
</dbReference>
<feature type="domain" description="VWFA" evidence="12">
    <location>
        <begin position="570"/>
        <end position="769"/>
    </location>
</feature>
<dbReference type="InterPro" id="IPR041702">
    <property type="entry name" value="BchD/ChlD_VWA"/>
</dbReference>
<comment type="subcellular location">
    <subcellularLocation>
        <location evidence="9">Plastid</location>
        <location evidence="9">Chloroplast</location>
    </subcellularLocation>
</comment>
<keyword evidence="9" id="KW-0150">Chloroplast</keyword>
<keyword evidence="6 9" id="KW-0067">ATP-binding</keyword>
<accession>A0A0G4F5Q6</accession>
<feature type="compositionally biased region" description="Acidic residues" evidence="10">
    <location>
        <begin position="429"/>
        <end position="448"/>
    </location>
</feature>
<dbReference type="VEuPathDB" id="CryptoDB:Cvel_15147"/>
<dbReference type="SMART" id="SM00382">
    <property type="entry name" value="AAA"/>
    <property type="match status" value="1"/>
</dbReference>
<dbReference type="PROSITE" id="PS50234">
    <property type="entry name" value="VWFA"/>
    <property type="match status" value="1"/>
</dbReference>
<feature type="chain" id="PRO_5005188336" description="Mg-protoporphyrin IX chelatase" evidence="11">
    <location>
        <begin position="24"/>
        <end position="776"/>
    </location>
</feature>
<dbReference type="CDD" id="cd00009">
    <property type="entry name" value="AAA"/>
    <property type="match status" value="1"/>
</dbReference>
<evidence type="ECO:0000256" key="1">
    <source>
        <dbReference type="ARBA" id="ARBA00005173"/>
    </source>
</evidence>
<feature type="signal peptide" evidence="11">
    <location>
        <begin position="1"/>
        <end position="23"/>
    </location>
</feature>
<evidence type="ECO:0000256" key="4">
    <source>
        <dbReference type="ARBA" id="ARBA00022598"/>
    </source>
</evidence>
<dbReference type="AlphaFoldDB" id="A0A0G4F5Q6"/>
<keyword evidence="3 9" id="KW-0602">Photosynthesis</keyword>
<dbReference type="SMART" id="SM00327">
    <property type="entry name" value="VWA"/>
    <property type="match status" value="1"/>
</dbReference>
<sequence>MLNPYTFIVALVAVLSAVTTVHGFRSAGWGLTRNQHASRSAKTALNSAAVVETAPAAVEVDNTLDSMEQGPTAPPPEKSSDFPLSMIVGNDPIKLALLLGAVNRDMGGVIVSGRRGTGKSVMARALHRLMPPIEIVKGSQYNVDPSKPEEIDDFLADELKESGKQLEDLPTEIVQAPFVQVPLNAMEDRLVGSVDVEESVKQGKTVFQPGLLAKAHRGILYIDDLNLLDSELANILLTVVSDGEVVVERDGLSVRYPCKPLIIATFNPEEGELRNHLLDRLAVSLSCDAAPLSLDERVEAVTSVGAFSDRSRKPKEERLVEALEEEDDLRTQIIFAREYLKRITCTPDQLQYLCNEAARAGCQGHRAELFACEVARASAALEGKDQVEADDLKLAVKLVIAPRGTFFQMDEPEMQQPPPPPPPPKRDEENTDEDNEDEDQEQEEEDQEQEKQEEQPQIPQEFMFDAEGTPVDDELLDFAHKQKKGKSGGRGLIFSEDRGRYIKPMFPKGKVKRLSVDATMRAAAPYQRSRRVRFADNPRKRLTATGKERKVFIEQSDVRVKRMARKAGSLIIFVVDASGSMALNRMNAAKGAAISLLSKAYESRDKIALISFQGSDATVLLPPTRSIAMAKRRLETMPCGGGSPLAHALNVAVQTGLSAQKSGDTGKVVMVCISDGRANVPISDSLERGGAQAKSPEERPSKEELKKEVIDTAKALRALPTFHLVMLDMENQFVSTGFAKEVADVAGGTYYRVPKATESKISAVASEAVAGAKGLF</sequence>
<dbReference type="Pfam" id="PF13519">
    <property type="entry name" value="VWA_2"/>
    <property type="match status" value="1"/>
</dbReference>
<dbReference type="Gene3D" id="3.40.50.300">
    <property type="entry name" value="P-loop containing nucleotide triphosphate hydrolases"/>
    <property type="match status" value="1"/>
</dbReference>
<dbReference type="EC" id="6.6.1.1" evidence="9"/>
<dbReference type="InterPro" id="IPR000523">
    <property type="entry name" value="Mg_chelatse_chII-like_cat_dom"/>
</dbReference>
<dbReference type="InterPro" id="IPR036465">
    <property type="entry name" value="vWFA_dom_sf"/>
</dbReference>
<dbReference type="Pfam" id="PF17863">
    <property type="entry name" value="AAA_lid_2"/>
    <property type="match status" value="1"/>
</dbReference>
<dbReference type="Gene3D" id="1.10.8.80">
    <property type="entry name" value="Magnesium chelatase subunit I, C-Terminal domain"/>
    <property type="match status" value="1"/>
</dbReference>
<keyword evidence="11" id="KW-0732">Signal</keyword>
<dbReference type="InterPro" id="IPR027417">
    <property type="entry name" value="P-loop_NTPase"/>
</dbReference>
<dbReference type="UniPathway" id="UPA00668"/>
<keyword evidence="5 9" id="KW-0547">Nucleotide-binding</keyword>
<dbReference type="NCBIfam" id="TIGR02031">
    <property type="entry name" value="BchD-ChlD"/>
    <property type="match status" value="1"/>
</dbReference>
<proteinExistence type="inferred from homology"/>
<gene>
    <name evidence="13" type="ORF">Cvel_15147</name>
</gene>
<dbReference type="SUPFAM" id="SSF53300">
    <property type="entry name" value="vWA-like"/>
    <property type="match status" value="1"/>
</dbReference>
<organism evidence="13">
    <name type="scientific">Chromera velia CCMP2878</name>
    <dbReference type="NCBI Taxonomy" id="1169474"/>
    <lineage>
        <taxon>Eukaryota</taxon>
        <taxon>Sar</taxon>
        <taxon>Alveolata</taxon>
        <taxon>Colpodellida</taxon>
        <taxon>Chromeraceae</taxon>
        <taxon>Chromera</taxon>
    </lineage>
</organism>
<reference evidence="13" key="1">
    <citation type="submission" date="2014-11" db="EMBL/GenBank/DDBJ databases">
        <authorList>
            <person name="Otto D Thomas"/>
            <person name="Naeem Raeece"/>
        </authorList>
    </citation>
    <scope>NUCLEOTIDE SEQUENCE</scope>
</reference>
<dbReference type="GO" id="GO:0005524">
    <property type="term" value="F:ATP binding"/>
    <property type="evidence" value="ECO:0007669"/>
    <property type="project" value="UniProtKB-UniRule"/>
</dbReference>
<feature type="compositionally biased region" description="Basic and acidic residues" evidence="10">
    <location>
        <begin position="695"/>
        <end position="705"/>
    </location>
</feature>
<evidence type="ECO:0000256" key="2">
    <source>
        <dbReference type="ARBA" id="ARBA00005799"/>
    </source>
</evidence>
<dbReference type="Gene3D" id="3.40.50.410">
    <property type="entry name" value="von Willebrand factor, type A domain"/>
    <property type="match status" value="1"/>
</dbReference>
<evidence type="ECO:0000256" key="9">
    <source>
        <dbReference type="RuleBase" id="RU362087"/>
    </source>
</evidence>
<keyword evidence="9" id="KW-0934">Plastid</keyword>
<dbReference type="Pfam" id="PF01078">
    <property type="entry name" value="Mg_chelatase"/>
    <property type="match status" value="1"/>
</dbReference>
<keyword evidence="7 9" id="KW-0149">Chlorophyll biosynthesis</keyword>
<evidence type="ECO:0000256" key="3">
    <source>
        <dbReference type="ARBA" id="ARBA00022531"/>
    </source>
</evidence>
<dbReference type="PANTHER" id="PTHR43473:SF2">
    <property type="entry name" value="MAGNESIUM-CHELATASE SUBUNIT CHLD, CHLOROPLASTIC"/>
    <property type="match status" value="1"/>
</dbReference>